<feature type="chain" id="PRO_5043586422" description="WSC domain-containing protein" evidence="2">
    <location>
        <begin position="20"/>
        <end position="141"/>
    </location>
</feature>
<evidence type="ECO:0000313" key="3">
    <source>
        <dbReference type="EMBL" id="KAK4446201.1"/>
    </source>
</evidence>
<reference evidence="3" key="1">
    <citation type="journal article" date="2023" name="Mol. Phylogenet. Evol.">
        <title>Genome-scale phylogeny and comparative genomics of the fungal order Sordariales.</title>
        <authorList>
            <person name="Hensen N."/>
            <person name="Bonometti L."/>
            <person name="Westerberg I."/>
            <person name="Brannstrom I.O."/>
            <person name="Guillou S."/>
            <person name="Cros-Aarteil S."/>
            <person name="Calhoun S."/>
            <person name="Haridas S."/>
            <person name="Kuo A."/>
            <person name="Mondo S."/>
            <person name="Pangilinan J."/>
            <person name="Riley R."/>
            <person name="LaButti K."/>
            <person name="Andreopoulos B."/>
            <person name="Lipzen A."/>
            <person name="Chen C."/>
            <person name="Yan M."/>
            <person name="Daum C."/>
            <person name="Ng V."/>
            <person name="Clum A."/>
            <person name="Steindorff A."/>
            <person name="Ohm R.A."/>
            <person name="Martin F."/>
            <person name="Silar P."/>
            <person name="Natvig D.O."/>
            <person name="Lalanne C."/>
            <person name="Gautier V."/>
            <person name="Ament-Velasquez S.L."/>
            <person name="Kruys A."/>
            <person name="Hutchinson M.I."/>
            <person name="Powell A.J."/>
            <person name="Barry K."/>
            <person name="Miller A.N."/>
            <person name="Grigoriev I.V."/>
            <person name="Debuchy R."/>
            <person name="Gladieux P."/>
            <person name="Hiltunen Thoren M."/>
            <person name="Johannesson H."/>
        </authorList>
    </citation>
    <scope>NUCLEOTIDE SEQUENCE</scope>
    <source>
        <strain evidence="3">PSN243</strain>
    </source>
</reference>
<dbReference type="AlphaFoldDB" id="A0AAV9GCJ3"/>
<gene>
    <name evidence="3" type="ORF">QBC34DRAFT_412116</name>
</gene>
<evidence type="ECO:0000313" key="4">
    <source>
        <dbReference type="Proteomes" id="UP001321760"/>
    </source>
</evidence>
<name>A0AAV9GCJ3_9PEZI</name>
<accession>A0AAV9GCJ3</accession>
<evidence type="ECO:0000256" key="2">
    <source>
        <dbReference type="SAM" id="SignalP"/>
    </source>
</evidence>
<dbReference type="Proteomes" id="UP001321760">
    <property type="component" value="Unassembled WGS sequence"/>
</dbReference>
<sequence length="141" mass="15413">MFLLSILFAILALNFGTHAAIVDFFHDRNCTDPAGSRNIWDNTCAYTGAWESVRITTKGGSDQWLTAWSQNACAGIETRSFSAQLVGKCFWAYDQDGASNAISSYSCAASCKGEPWPRDPPGGKKEEKGDKGDKMAREFQA</sequence>
<comment type="caution">
    <text evidence="3">The sequence shown here is derived from an EMBL/GenBank/DDBJ whole genome shotgun (WGS) entry which is preliminary data.</text>
</comment>
<organism evidence="3 4">
    <name type="scientific">Podospora aff. communis PSN243</name>
    <dbReference type="NCBI Taxonomy" id="3040156"/>
    <lineage>
        <taxon>Eukaryota</taxon>
        <taxon>Fungi</taxon>
        <taxon>Dikarya</taxon>
        <taxon>Ascomycota</taxon>
        <taxon>Pezizomycotina</taxon>
        <taxon>Sordariomycetes</taxon>
        <taxon>Sordariomycetidae</taxon>
        <taxon>Sordariales</taxon>
        <taxon>Podosporaceae</taxon>
        <taxon>Podospora</taxon>
    </lineage>
</organism>
<dbReference type="EMBL" id="MU865959">
    <property type="protein sequence ID" value="KAK4446201.1"/>
    <property type="molecule type" value="Genomic_DNA"/>
</dbReference>
<keyword evidence="4" id="KW-1185">Reference proteome</keyword>
<feature type="region of interest" description="Disordered" evidence="1">
    <location>
        <begin position="111"/>
        <end position="141"/>
    </location>
</feature>
<feature type="compositionally biased region" description="Basic and acidic residues" evidence="1">
    <location>
        <begin position="115"/>
        <end position="141"/>
    </location>
</feature>
<protein>
    <recommendedName>
        <fullName evidence="5">WSC domain-containing protein</fullName>
    </recommendedName>
</protein>
<reference evidence="3" key="2">
    <citation type="submission" date="2023-05" db="EMBL/GenBank/DDBJ databases">
        <authorList>
            <consortium name="Lawrence Berkeley National Laboratory"/>
            <person name="Steindorff A."/>
            <person name="Hensen N."/>
            <person name="Bonometti L."/>
            <person name="Westerberg I."/>
            <person name="Brannstrom I.O."/>
            <person name="Guillou S."/>
            <person name="Cros-Aarteil S."/>
            <person name="Calhoun S."/>
            <person name="Haridas S."/>
            <person name="Kuo A."/>
            <person name="Mondo S."/>
            <person name="Pangilinan J."/>
            <person name="Riley R."/>
            <person name="Labutti K."/>
            <person name="Andreopoulos B."/>
            <person name="Lipzen A."/>
            <person name="Chen C."/>
            <person name="Yanf M."/>
            <person name="Daum C."/>
            <person name="Ng V."/>
            <person name="Clum A."/>
            <person name="Ohm R."/>
            <person name="Martin F."/>
            <person name="Silar P."/>
            <person name="Natvig D."/>
            <person name="Lalanne C."/>
            <person name="Gautier V."/>
            <person name="Ament-Velasquez S.L."/>
            <person name="Kruys A."/>
            <person name="Hutchinson M.I."/>
            <person name="Powell A.J."/>
            <person name="Barry K."/>
            <person name="Miller A.N."/>
            <person name="Grigoriev I.V."/>
            <person name="Debuchy R."/>
            <person name="Gladieux P."/>
            <person name="Thoren M.H."/>
            <person name="Johannesson H."/>
        </authorList>
    </citation>
    <scope>NUCLEOTIDE SEQUENCE</scope>
    <source>
        <strain evidence="3">PSN243</strain>
    </source>
</reference>
<evidence type="ECO:0008006" key="5">
    <source>
        <dbReference type="Google" id="ProtNLM"/>
    </source>
</evidence>
<proteinExistence type="predicted"/>
<evidence type="ECO:0000256" key="1">
    <source>
        <dbReference type="SAM" id="MobiDB-lite"/>
    </source>
</evidence>
<keyword evidence="2" id="KW-0732">Signal</keyword>
<feature type="signal peptide" evidence="2">
    <location>
        <begin position="1"/>
        <end position="19"/>
    </location>
</feature>